<dbReference type="Proteomes" id="UP000323393">
    <property type="component" value="Unassembled WGS sequence"/>
</dbReference>
<dbReference type="AlphaFoldDB" id="A0AA94WPD6"/>
<dbReference type="InterPro" id="IPR050833">
    <property type="entry name" value="Poly_Biosynth_Transport"/>
</dbReference>
<feature type="transmembrane region" description="Helical" evidence="7">
    <location>
        <begin position="358"/>
        <end position="376"/>
    </location>
</feature>
<evidence type="ECO:0000313" key="9">
    <source>
        <dbReference type="Proteomes" id="UP000323393"/>
    </source>
</evidence>
<feature type="transmembrane region" description="Helical" evidence="7">
    <location>
        <begin position="150"/>
        <end position="167"/>
    </location>
</feature>
<feature type="transmembrane region" description="Helical" evidence="7">
    <location>
        <begin position="293"/>
        <end position="313"/>
    </location>
</feature>
<dbReference type="NCBIfam" id="NF007773">
    <property type="entry name" value="PRK10459.1"/>
    <property type="match status" value="1"/>
</dbReference>
<evidence type="ECO:0000256" key="6">
    <source>
        <dbReference type="ARBA" id="ARBA00023136"/>
    </source>
</evidence>
<evidence type="ECO:0000256" key="1">
    <source>
        <dbReference type="ARBA" id="ARBA00004651"/>
    </source>
</evidence>
<feature type="transmembrane region" description="Helical" evidence="7">
    <location>
        <begin position="12"/>
        <end position="32"/>
    </location>
</feature>
<feature type="transmembrane region" description="Helical" evidence="7">
    <location>
        <begin position="382"/>
        <end position="402"/>
    </location>
</feature>
<keyword evidence="4 7" id="KW-0812">Transmembrane</keyword>
<evidence type="ECO:0000313" key="8">
    <source>
        <dbReference type="EMBL" id="TYS59953.1"/>
    </source>
</evidence>
<keyword evidence="3" id="KW-1003">Cell membrane</keyword>
<keyword evidence="6 7" id="KW-0472">Membrane</keyword>
<dbReference type="NCBIfam" id="NF047674">
    <property type="entry name" value="TeichurnBiosyTuaB"/>
    <property type="match status" value="1"/>
</dbReference>
<feature type="transmembrane region" description="Helical" evidence="7">
    <location>
        <begin position="446"/>
        <end position="469"/>
    </location>
</feature>
<evidence type="ECO:0000256" key="2">
    <source>
        <dbReference type="ARBA" id="ARBA00007430"/>
    </source>
</evidence>
<evidence type="ECO:0000256" key="4">
    <source>
        <dbReference type="ARBA" id="ARBA00022692"/>
    </source>
</evidence>
<feature type="transmembrane region" description="Helical" evidence="7">
    <location>
        <begin position="44"/>
        <end position="68"/>
    </location>
</feature>
<dbReference type="GO" id="GO:0005886">
    <property type="term" value="C:plasma membrane"/>
    <property type="evidence" value="ECO:0007669"/>
    <property type="project" value="UniProtKB-SubCell"/>
</dbReference>
<protein>
    <submittedName>
        <fullName evidence="8">MOP flippase family protein</fullName>
    </submittedName>
</protein>
<feature type="transmembrane region" description="Helical" evidence="7">
    <location>
        <begin position="414"/>
        <end position="434"/>
    </location>
</feature>
<evidence type="ECO:0000256" key="7">
    <source>
        <dbReference type="SAM" id="Phobius"/>
    </source>
</evidence>
<name>A0AA94WPD6_9BACI</name>
<dbReference type="CDD" id="cd13127">
    <property type="entry name" value="MATE_tuaB_like"/>
    <property type="match status" value="1"/>
</dbReference>
<gene>
    <name evidence="8" type="ORF">FZC74_07305</name>
</gene>
<evidence type="ECO:0000256" key="5">
    <source>
        <dbReference type="ARBA" id="ARBA00022989"/>
    </source>
</evidence>
<proteinExistence type="inferred from homology"/>
<comment type="similarity">
    <text evidence="2">Belongs to the polysaccharide synthase family.</text>
</comment>
<keyword evidence="5 7" id="KW-1133">Transmembrane helix</keyword>
<dbReference type="RefSeq" id="WP_148965430.1">
    <property type="nucleotide sequence ID" value="NZ_VTEU01000002.1"/>
</dbReference>
<dbReference type="PANTHER" id="PTHR30250:SF10">
    <property type="entry name" value="LIPOPOLYSACCHARIDE BIOSYNTHESIS PROTEIN WZXC"/>
    <property type="match status" value="1"/>
</dbReference>
<feature type="transmembrane region" description="Helical" evidence="7">
    <location>
        <begin position="112"/>
        <end position="129"/>
    </location>
</feature>
<dbReference type="Pfam" id="PF13440">
    <property type="entry name" value="Polysacc_synt_3"/>
    <property type="match status" value="1"/>
</dbReference>
<evidence type="ECO:0000256" key="3">
    <source>
        <dbReference type="ARBA" id="ARBA00022475"/>
    </source>
</evidence>
<comment type="subcellular location">
    <subcellularLocation>
        <location evidence="1">Cell membrane</location>
        <topology evidence="1">Multi-pass membrane protein</topology>
    </subcellularLocation>
</comment>
<accession>A0AA94WPD6</accession>
<sequence>MSTITKQILSGAKWTALSTIIITVIQIVQFAILGNLLTKEQFGVVGMITTVVIFTQILLDMGFSAAIIQKEKVSDEQLSTLYWLNIIVGILLFIGLFFASPLIAGFYNQPELIPLIKVLGIMFLIAPIGQQFQYLLQKDLNFNLLSRIEVATNLASFISLLVMIFLIQELYAYVISQVILNSLKGILYFAVYSKKWKPSFVFNLSSIRELMSFGVFQLMSRLVNRVGANIDYILIGRFLGAEALGIYSLAYQVVTIPVMKINPIITRVAFPVFSRSQSDNKLLIEGFLNVTKMLALVSLPLLLGLMAISDLFIEVFFGARWLDATPILEILAIVGILRVLMNPNGSIILAKGKANIAFYWDFGVMLLYGITMYFATKYDIYIVAWTYVITSFINFLIGRWLLKKLIDLEMKDYVRTLLKPILITGMMAVFVFIFKTVLYQVEFINIYINIALSVSVGGIIYVLAIYFGYPEIKEWKPVRKILNKTTRGRL</sequence>
<organism evidence="8 9">
    <name type="scientific">Sutcliffiella horikoshii</name>
    <dbReference type="NCBI Taxonomy" id="79883"/>
    <lineage>
        <taxon>Bacteria</taxon>
        <taxon>Bacillati</taxon>
        <taxon>Bacillota</taxon>
        <taxon>Bacilli</taxon>
        <taxon>Bacillales</taxon>
        <taxon>Bacillaceae</taxon>
        <taxon>Sutcliffiella</taxon>
    </lineage>
</organism>
<feature type="transmembrane region" description="Helical" evidence="7">
    <location>
        <begin position="80"/>
        <end position="106"/>
    </location>
</feature>
<reference evidence="8 9" key="1">
    <citation type="submission" date="2019-08" db="EMBL/GenBank/DDBJ databases">
        <title>Bacillus genomes from the desert of Cuatro Cienegas, Coahuila.</title>
        <authorList>
            <person name="Olmedo-Alvarez G."/>
        </authorList>
    </citation>
    <scope>NUCLEOTIDE SEQUENCE [LARGE SCALE GENOMIC DNA]</scope>
    <source>
        <strain evidence="8 9">CH88_3T</strain>
    </source>
</reference>
<dbReference type="EMBL" id="VTEU01000002">
    <property type="protein sequence ID" value="TYS59953.1"/>
    <property type="molecule type" value="Genomic_DNA"/>
</dbReference>
<comment type="caution">
    <text evidence="8">The sequence shown here is derived from an EMBL/GenBank/DDBJ whole genome shotgun (WGS) entry which is preliminary data.</text>
</comment>
<dbReference type="PANTHER" id="PTHR30250">
    <property type="entry name" value="PST FAMILY PREDICTED COLANIC ACID TRANSPORTER"/>
    <property type="match status" value="1"/>
</dbReference>